<gene>
    <name evidence="2" type="ORF">SELMODRAFT_445139</name>
</gene>
<dbReference type="InParanoid" id="D8SG24"/>
<dbReference type="KEGG" id="smo:SELMODRAFT_445139"/>
<name>D8SG24_SELML</name>
<reference evidence="2 3" key="1">
    <citation type="journal article" date="2011" name="Science">
        <title>The Selaginella genome identifies genetic changes associated with the evolution of vascular plants.</title>
        <authorList>
            <person name="Banks J.A."/>
            <person name="Nishiyama T."/>
            <person name="Hasebe M."/>
            <person name="Bowman J.L."/>
            <person name="Gribskov M."/>
            <person name="dePamphilis C."/>
            <person name="Albert V.A."/>
            <person name="Aono N."/>
            <person name="Aoyama T."/>
            <person name="Ambrose B.A."/>
            <person name="Ashton N.W."/>
            <person name="Axtell M.J."/>
            <person name="Barker E."/>
            <person name="Barker M.S."/>
            <person name="Bennetzen J.L."/>
            <person name="Bonawitz N.D."/>
            <person name="Chapple C."/>
            <person name="Cheng C."/>
            <person name="Correa L.G."/>
            <person name="Dacre M."/>
            <person name="DeBarry J."/>
            <person name="Dreyer I."/>
            <person name="Elias M."/>
            <person name="Engstrom E.M."/>
            <person name="Estelle M."/>
            <person name="Feng L."/>
            <person name="Finet C."/>
            <person name="Floyd S.K."/>
            <person name="Frommer W.B."/>
            <person name="Fujita T."/>
            <person name="Gramzow L."/>
            <person name="Gutensohn M."/>
            <person name="Harholt J."/>
            <person name="Hattori M."/>
            <person name="Heyl A."/>
            <person name="Hirai T."/>
            <person name="Hiwatashi Y."/>
            <person name="Ishikawa M."/>
            <person name="Iwata M."/>
            <person name="Karol K.G."/>
            <person name="Koehler B."/>
            <person name="Kolukisaoglu U."/>
            <person name="Kubo M."/>
            <person name="Kurata T."/>
            <person name="Lalonde S."/>
            <person name="Li K."/>
            <person name="Li Y."/>
            <person name="Litt A."/>
            <person name="Lyons E."/>
            <person name="Manning G."/>
            <person name="Maruyama T."/>
            <person name="Michael T.P."/>
            <person name="Mikami K."/>
            <person name="Miyazaki S."/>
            <person name="Morinaga S."/>
            <person name="Murata T."/>
            <person name="Mueller-Roeber B."/>
            <person name="Nelson D.R."/>
            <person name="Obara M."/>
            <person name="Oguri Y."/>
            <person name="Olmstead R.G."/>
            <person name="Onodera N."/>
            <person name="Petersen B.L."/>
            <person name="Pils B."/>
            <person name="Prigge M."/>
            <person name="Rensing S.A."/>
            <person name="Riano-Pachon D.M."/>
            <person name="Roberts A.W."/>
            <person name="Sato Y."/>
            <person name="Scheller H.V."/>
            <person name="Schulz B."/>
            <person name="Schulz C."/>
            <person name="Shakirov E.V."/>
            <person name="Shibagaki N."/>
            <person name="Shinohara N."/>
            <person name="Shippen D.E."/>
            <person name="Soerensen I."/>
            <person name="Sotooka R."/>
            <person name="Sugimoto N."/>
            <person name="Sugita M."/>
            <person name="Sumikawa N."/>
            <person name="Tanurdzic M."/>
            <person name="Theissen G."/>
            <person name="Ulvskov P."/>
            <person name="Wakazuki S."/>
            <person name="Weng J.K."/>
            <person name="Willats W.W."/>
            <person name="Wipf D."/>
            <person name="Wolf P.G."/>
            <person name="Yang L."/>
            <person name="Zimmer A.D."/>
            <person name="Zhu Q."/>
            <person name="Mitros T."/>
            <person name="Hellsten U."/>
            <person name="Loque D."/>
            <person name="Otillar R."/>
            <person name="Salamov A."/>
            <person name="Schmutz J."/>
            <person name="Shapiro H."/>
            <person name="Lindquist E."/>
            <person name="Lucas S."/>
            <person name="Rokhsar D."/>
            <person name="Grigoriev I.V."/>
        </authorList>
    </citation>
    <scope>NUCLEOTIDE SEQUENCE [LARGE SCALE GENOMIC DNA]</scope>
</reference>
<feature type="compositionally biased region" description="Basic and acidic residues" evidence="1">
    <location>
        <begin position="180"/>
        <end position="194"/>
    </location>
</feature>
<dbReference type="HOGENOM" id="CLU_1216532_0_0_1"/>
<proteinExistence type="predicted"/>
<dbReference type="EMBL" id="GL377618">
    <property type="protein sequence ID" value="EFJ16508.1"/>
    <property type="molecule type" value="Genomic_DNA"/>
</dbReference>
<keyword evidence="3" id="KW-1185">Reference proteome</keyword>
<evidence type="ECO:0000313" key="3">
    <source>
        <dbReference type="Proteomes" id="UP000001514"/>
    </source>
</evidence>
<accession>D8SG24</accession>
<evidence type="ECO:0000256" key="1">
    <source>
        <dbReference type="SAM" id="MobiDB-lite"/>
    </source>
</evidence>
<protein>
    <submittedName>
        <fullName evidence="2">Uncharacterized protein</fullName>
    </submittedName>
</protein>
<sequence>MVRSSPLSTTWSSRDGAIGLSRIAARGKASIGIADKEANLHGLWYKLLKLYHFSICPVRGNTPGLRVDERRRHALKECGSARSNRQRPSPGEYRRALELDLEFLDSDYTPRSSSWSSQRRRCSLEGVLGGLDTVTGNVSLQKSVVGDEVPLGHGIEDTACFGVMRSTGGWWFKSRLPRRALRERSRERPPDRGPKRSSGSSC</sequence>
<evidence type="ECO:0000313" key="2">
    <source>
        <dbReference type="EMBL" id="EFJ16508.1"/>
    </source>
</evidence>
<dbReference type="Proteomes" id="UP000001514">
    <property type="component" value="Unassembled WGS sequence"/>
</dbReference>
<dbReference type="Gramene" id="EFJ16508">
    <property type="protein sequence ID" value="EFJ16508"/>
    <property type="gene ID" value="SELMODRAFT_445139"/>
</dbReference>
<dbReference type="AlphaFoldDB" id="D8SG24"/>
<feature type="region of interest" description="Disordered" evidence="1">
    <location>
        <begin position="180"/>
        <end position="202"/>
    </location>
</feature>
<organism evidence="3">
    <name type="scientific">Selaginella moellendorffii</name>
    <name type="common">Spikemoss</name>
    <dbReference type="NCBI Taxonomy" id="88036"/>
    <lineage>
        <taxon>Eukaryota</taxon>
        <taxon>Viridiplantae</taxon>
        <taxon>Streptophyta</taxon>
        <taxon>Embryophyta</taxon>
        <taxon>Tracheophyta</taxon>
        <taxon>Lycopodiopsida</taxon>
        <taxon>Selaginellales</taxon>
        <taxon>Selaginellaceae</taxon>
        <taxon>Selaginella</taxon>
    </lineage>
</organism>